<proteinExistence type="predicted"/>
<evidence type="ECO:0000256" key="1">
    <source>
        <dbReference type="SAM" id="MobiDB-lite"/>
    </source>
</evidence>
<name>A0A6H5HC21_9HEMI</name>
<evidence type="ECO:0000313" key="3">
    <source>
        <dbReference type="EMBL" id="CAB0013311.1"/>
    </source>
</evidence>
<dbReference type="Pfam" id="PF04146">
    <property type="entry name" value="YTH"/>
    <property type="match status" value="1"/>
</dbReference>
<dbReference type="AlphaFoldDB" id="A0A6H5HC21"/>
<dbReference type="GO" id="GO:0003729">
    <property type="term" value="F:mRNA binding"/>
    <property type="evidence" value="ECO:0007669"/>
    <property type="project" value="TreeGrafter"/>
</dbReference>
<dbReference type="InterPro" id="IPR007275">
    <property type="entry name" value="YTH_domain"/>
</dbReference>
<keyword evidence="4" id="KW-1185">Reference proteome</keyword>
<dbReference type="GO" id="GO:1990247">
    <property type="term" value="F:N6-methyladenosine-containing RNA reader activity"/>
    <property type="evidence" value="ECO:0007669"/>
    <property type="project" value="TreeGrafter"/>
</dbReference>
<accession>A0A6H5HC21</accession>
<sequence>MDDDVVSADLLNYEDMGDLDDDVPPANSAADKDAGNGAVHMSDYDTRSEEGSASGPEYDTRSEVSSSTSSSSSGRRERRGDRKRRSAHRLTSEKKKKRETRRSRSRSQQKVKRDPYDYPTKLNYLFRDARFFLMKSSNAENIALSKAKGVWSTLPQNEARLNVYFRETRNIILVFSVKESGKFCGFARLGGESRRDVPPISWVLPPGLPAKALGGVFKVDWVCRKDLPFTSTVHLQNPWNNGKLVKIGRDGQEIEPRVGQQLCSLFAEDENVELTPILKKSKEHGRLLREEQPRGPHRREHGHQRRHSLRHRIARRRYRPPSPRMMPPYYPHYQPDYFQMMQHPPPPGTMMYEYDQLPRYYEGPPLPPPPVDYSYDRSVQDFLSRTAHHPSVHPHHHRRL</sequence>
<feature type="region of interest" description="Disordered" evidence="1">
    <location>
        <begin position="283"/>
        <end position="310"/>
    </location>
</feature>
<dbReference type="GO" id="GO:0000381">
    <property type="term" value="P:regulation of alternative mRNA splicing, via spliceosome"/>
    <property type="evidence" value="ECO:0007669"/>
    <property type="project" value="TreeGrafter"/>
</dbReference>
<dbReference type="OrthoDB" id="5842105at2759"/>
<reference evidence="3 4" key="1">
    <citation type="submission" date="2020-02" db="EMBL/GenBank/DDBJ databases">
        <authorList>
            <person name="Ferguson B K."/>
        </authorList>
    </citation>
    <scope>NUCLEOTIDE SEQUENCE [LARGE SCALE GENOMIC DNA]</scope>
</reference>
<protein>
    <recommendedName>
        <fullName evidence="2">YTH domain-containing protein</fullName>
    </recommendedName>
</protein>
<feature type="compositionally biased region" description="Low complexity" evidence="1">
    <location>
        <begin position="63"/>
        <end position="73"/>
    </location>
</feature>
<dbReference type="PANTHER" id="PTHR12357">
    <property type="entry name" value="YTH YT521-B HOMOLOGY DOMAIN-CONTAINING"/>
    <property type="match status" value="1"/>
</dbReference>
<organism evidence="3 4">
    <name type="scientific">Nesidiocoris tenuis</name>
    <dbReference type="NCBI Taxonomy" id="355587"/>
    <lineage>
        <taxon>Eukaryota</taxon>
        <taxon>Metazoa</taxon>
        <taxon>Ecdysozoa</taxon>
        <taxon>Arthropoda</taxon>
        <taxon>Hexapoda</taxon>
        <taxon>Insecta</taxon>
        <taxon>Pterygota</taxon>
        <taxon>Neoptera</taxon>
        <taxon>Paraneoptera</taxon>
        <taxon>Hemiptera</taxon>
        <taxon>Heteroptera</taxon>
        <taxon>Panheteroptera</taxon>
        <taxon>Cimicomorpha</taxon>
        <taxon>Miridae</taxon>
        <taxon>Dicyphina</taxon>
        <taxon>Nesidiocoris</taxon>
    </lineage>
</organism>
<dbReference type="PROSITE" id="PS50882">
    <property type="entry name" value="YTH"/>
    <property type="match status" value="1"/>
</dbReference>
<dbReference type="Proteomes" id="UP000479000">
    <property type="component" value="Unassembled WGS sequence"/>
</dbReference>
<dbReference type="PANTHER" id="PTHR12357:SF3">
    <property type="entry name" value="YTH DOMAIN-CONTAINING PROTEIN 1"/>
    <property type="match status" value="1"/>
</dbReference>
<dbReference type="GO" id="GO:0000398">
    <property type="term" value="P:mRNA splicing, via spliceosome"/>
    <property type="evidence" value="ECO:0007669"/>
    <property type="project" value="TreeGrafter"/>
</dbReference>
<dbReference type="InterPro" id="IPR045168">
    <property type="entry name" value="YTH_prot"/>
</dbReference>
<dbReference type="Gene3D" id="3.10.590.10">
    <property type="entry name" value="ph1033 like domains"/>
    <property type="match status" value="1"/>
</dbReference>
<dbReference type="CDD" id="cd21134">
    <property type="entry name" value="YTH"/>
    <property type="match status" value="1"/>
</dbReference>
<dbReference type="GO" id="GO:0005654">
    <property type="term" value="C:nucleoplasm"/>
    <property type="evidence" value="ECO:0007669"/>
    <property type="project" value="TreeGrafter"/>
</dbReference>
<evidence type="ECO:0000259" key="2">
    <source>
        <dbReference type="PROSITE" id="PS50882"/>
    </source>
</evidence>
<feature type="compositionally biased region" description="Basic and acidic residues" evidence="1">
    <location>
        <begin position="284"/>
        <end position="294"/>
    </location>
</feature>
<evidence type="ECO:0000313" key="4">
    <source>
        <dbReference type="Proteomes" id="UP000479000"/>
    </source>
</evidence>
<gene>
    <name evidence="3" type="ORF">NTEN_LOCUS17922</name>
</gene>
<feature type="compositionally biased region" description="Basic residues" evidence="1">
    <location>
        <begin position="295"/>
        <end position="310"/>
    </location>
</feature>
<dbReference type="EMBL" id="CADCXU010026499">
    <property type="protein sequence ID" value="CAB0013311.1"/>
    <property type="molecule type" value="Genomic_DNA"/>
</dbReference>
<feature type="compositionally biased region" description="Basic residues" evidence="1">
    <location>
        <begin position="81"/>
        <end position="110"/>
    </location>
</feature>
<feature type="domain" description="YTH" evidence="2">
    <location>
        <begin position="129"/>
        <end position="266"/>
    </location>
</feature>
<feature type="region of interest" description="Disordered" evidence="1">
    <location>
        <begin position="1"/>
        <end position="114"/>
    </location>
</feature>